<evidence type="ECO:0008006" key="3">
    <source>
        <dbReference type="Google" id="ProtNLM"/>
    </source>
</evidence>
<dbReference type="Gene3D" id="2.80.10.50">
    <property type="match status" value="1"/>
</dbReference>
<organism evidence="1 2">
    <name type="scientific">Sphenodon punctatus</name>
    <name type="common">Tuatara</name>
    <name type="synonym">Hatteria punctata</name>
    <dbReference type="NCBI Taxonomy" id="8508"/>
    <lineage>
        <taxon>Eukaryota</taxon>
        <taxon>Metazoa</taxon>
        <taxon>Chordata</taxon>
        <taxon>Craniata</taxon>
        <taxon>Vertebrata</taxon>
        <taxon>Euteleostomi</taxon>
        <taxon>Lepidosauria</taxon>
        <taxon>Sphenodontia</taxon>
        <taxon>Sphenodontidae</taxon>
        <taxon>Sphenodon</taxon>
    </lineage>
</organism>
<evidence type="ECO:0000313" key="1">
    <source>
        <dbReference type="Ensembl" id="ENSSPUP00000012837.1"/>
    </source>
</evidence>
<dbReference type="InterPro" id="IPR035992">
    <property type="entry name" value="Ricin_B-like_lectins"/>
</dbReference>
<sequence>MQIRNLGTSLCVDTKHGALGSPLRLETCVKGRGEAAWNNVQVFTFSWREDIRPGDPQH</sequence>
<reference evidence="1" key="2">
    <citation type="submission" date="2025-09" db="UniProtKB">
        <authorList>
            <consortium name="Ensembl"/>
        </authorList>
    </citation>
    <scope>IDENTIFICATION</scope>
</reference>
<dbReference type="AlphaFoldDB" id="A0A8D0H1M0"/>
<dbReference type="Proteomes" id="UP000694392">
    <property type="component" value="Unplaced"/>
</dbReference>
<reference evidence="1" key="1">
    <citation type="submission" date="2025-08" db="UniProtKB">
        <authorList>
            <consortium name="Ensembl"/>
        </authorList>
    </citation>
    <scope>IDENTIFICATION</scope>
</reference>
<keyword evidence="2" id="KW-1185">Reference proteome</keyword>
<dbReference type="SUPFAM" id="SSF50370">
    <property type="entry name" value="Ricin B-like lectins"/>
    <property type="match status" value="1"/>
</dbReference>
<accession>A0A8D0H1M0</accession>
<evidence type="ECO:0000313" key="2">
    <source>
        <dbReference type="Proteomes" id="UP000694392"/>
    </source>
</evidence>
<name>A0A8D0H1M0_SPHPU</name>
<protein>
    <recommendedName>
        <fullName evidence="3">Ricin B lectin domain-containing protein</fullName>
    </recommendedName>
</protein>
<proteinExistence type="predicted"/>
<dbReference type="Ensembl" id="ENSSPUT00000013696.1">
    <property type="protein sequence ID" value="ENSSPUP00000012837.1"/>
    <property type="gene ID" value="ENSSPUG00000009906.1"/>
</dbReference>